<dbReference type="Gene3D" id="1.10.540.10">
    <property type="entry name" value="Acyl-CoA dehydrogenase/oxidase, N-terminal domain"/>
    <property type="match status" value="1"/>
</dbReference>
<comment type="similarity">
    <text evidence="2">Belongs to the acyl-CoA dehydrogenase family.</text>
</comment>
<feature type="domain" description="Acyl-CoA dehydrogenase/oxidase C-terminal" evidence="6">
    <location>
        <begin position="185"/>
        <end position="316"/>
    </location>
</feature>
<keyword evidence="5" id="KW-0560">Oxidoreductase</keyword>
<keyword evidence="4" id="KW-0274">FAD</keyword>
<dbReference type="Proteomes" id="UP000179076">
    <property type="component" value="Unassembled WGS sequence"/>
</dbReference>
<organism evidence="8 9">
    <name type="scientific">Candidatus Muproteobacteria bacterium RBG_16_60_9</name>
    <dbReference type="NCBI Taxonomy" id="1817755"/>
    <lineage>
        <taxon>Bacteria</taxon>
        <taxon>Pseudomonadati</taxon>
        <taxon>Pseudomonadota</taxon>
        <taxon>Candidatus Muproteobacteria</taxon>
    </lineage>
</organism>
<comment type="cofactor">
    <cofactor evidence="1">
        <name>FAD</name>
        <dbReference type="ChEBI" id="CHEBI:57692"/>
    </cofactor>
</comment>
<keyword evidence="3" id="KW-0285">Flavoprotein</keyword>
<reference evidence="8 9" key="1">
    <citation type="journal article" date="2016" name="Nat. Commun.">
        <title>Thousands of microbial genomes shed light on interconnected biogeochemical processes in an aquifer system.</title>
        <authorList>
            <person name="Anantharaman K."/>
            <person name="Brown C.T."/>
            <person name="Hug L.A."/>
            <person name="Sharon I."/>
            <person name="Castelle C.J."/>
            <person name="Probst A.J."/>
            <person name="Thomas B.C."/>
            <person name="Singh A."/>
            <person name="Wilkins M.J."/>
            <person name="Karaoz U."/>
            <person name="Brodie E.L."/>
            <person name="Williams K.H."/>
            <person name="Hubbard S.S."/>
            <person name="Banfield J.F."/>
        </authorList>
    </citation>
    <scope>NUCLEOTIDE SEQUENCE [LARGE SCALE GENOMIC DNA]</scope>
</reference>
<dbReference type="InterPro" id="IPR009075">
    <property type="entry name" value="AcylCo_DH/oxidase_C"/>
</dbReference>
<dbReference type="InterPro" id="IPR013786">
    <property type="entry name" value="AcylCoA_DH/ox_N"/>
</dbReference>
<feature type="domain" description="Acyl-CoA dehydrogenase/oxidase N-terminal" evidence="7">
    <location>
        <begin position="2"/>
        <end position="93"/>
    </location>
</feature>
<dbReference type="InterPro" id="IPR037069">
    <property type="entry name" value="AcylCoA_DH/ox_N_sf"/>
</dbReference>
<evidence type="ECO:0000259" key="6">
    <source>
        <dbReference type="Pfam" id="PF00441"/>
    </source>
</evidence>
<proteinExistence type="inferred from homology"/>
<dbReference type="GO" id="GO:0003995">
    <property type="term" value="F:acyl-CoA dehydrogenase activity"/>
    <property type="evidence" value="ECO:0007669"/>
    <property type="project" value="TreeGrafter"/>
</dbReference>
<dbReference type="AlphaFoldDB" id="A0A1F6VGL6"/>
<evidence type="ECO:0000256" key="3">
    <source>
        <dbReference type="ARBA" id="ARBA00022630"/>
    </source>
</evidence>
<evidence type="ECO:0000256" key="5">
    <source>
        <dbReference type="ARBA" id="ARBA00023002"/>
    </source>
</evidence>
<dbReference type="PANTHER" id="PTHR43884">
    <property type="entry name" value="ACYL-COA DEHYDROGENASE"/>
    <property type="match status" value="1"/>
</dbReference>
<dbReference type="Gene3D" id="1.20.140.10">
    <property type="entry name" value="Butyryl-CoA Dehydrogenase, subunit A, domain 3"/>
    <property type="match status" value="1"/>
</dbReference>
<evidence type="ECO:0000256" key="4">
    <source>
        <dbReference type="ARBA" id="ARBA00022827"/>
    </source>
</evidence>
<evidence type="ECO:0000256" key="1">
    <source>
        <dbReference type="ARBA" id="ARBA00001974"/>
    </source>
</evidence>
<evidence type="ECO:0008006" key="10">
    <source>
        <dbReference type="Google" id="ProtNLM"/>
    </source>
</evidence>
<dbReference type="Pfam" id="PF02771">
    <property type="entry name" value="Acyl-CoA_dh_N"/>
    <property type="match status" value="1"/>
</dbReference>
<evidence type="ECO:0000313" key="8">
    <source>
        <dbReference type="EMBL" id="OGI68793.1"/>
    </source>
</evidence>
<dbReference type="SUPFAM" id="SSF56645">
    <property type="entry name" value="Acyl-CoA dehydrogenase NM domain-like"/>
    <property type="match status" value="1"/>
</dbReference>
<comment type="caution">
    <text evidence="8">The sequence shown here is derived from an EMBL/GenBank/DDBJ whole genome shotgun (WGS) entry which is preliminary data.</text>
</comment>
<dbReference type="SUPFAM" id="SSF47203">
    <property type="entry name" value="Acyl-CoA dehydrogenase C-terminal domain-like"/>
    <property type="match status" value="1"/>
</dbReference>
<evidence type="ECO:0000256" key="2">
    <source>
        <dbReference type="ARBA" id="ARBA00009347"/>
    </source>
</evidence>
<dbReference type="InterPro" id="IPR036250">
    <property type="entry name" value="AcylCo_DH-like_C"/>
</dbReference>
<accession>A0A1F6VGL6</accession>
<gene>
    <name evidence="8" type="ORF">A2W18_11970</name>
</gene>
<evidence type="ECO:0000259" key="7">
    <source>
        <dbReference type="Pfam" id="PF02771"/>
    </source>
</evidence>
<sequence>MTQDLLADSVERLLADCCTPQRIRDIEADASIDKLWRELNESGFMDALVPEAKGGAGLTLTDAFAIVYACGKHAVPAPLAQTMIVRAILANAGMTAPSGPIAIAATMQRDGNNGFVCPRVPYGRVAEWVLVEEAGSWRLLATKAAHSNSSGVHASQESDITWSAVPADAPRIDAPIEARVLGASLHAAQLAGAMARVLDVTTRYANERTQFGRSISKFQAIQHQLSVMAEHTFASRMAAQMGCHSTSHLPDPDLAAVAKARTSEAALIVASIGHAVHGAMGFTGEYELHLFTRRLHEWRAAYGSESYWTERIGASLLAQRDTTVDFIRARLFPEV</sequence>
<dbReference type="EMBL" id="MFSP01000037">
    <property type="protein sequence ID" value="OGI68793.1"/>
    <property type="molecule type" value="Genomic_DNA"/>
</dbReference>
<dbReference type="GO" id="GO:0050660">
    <property type="term" value="F:flavin adenine dinucleotide binding"/>
    <property type="evidence" value="ECO:0007669"/>
    <property type="project" value="InterPro"/>
</dbReference>
<name>A0A1F6VGL6_9PROT</name>
<dbReference type="InterPro" id="IPR009100">
    <property type="entry name" value="AcylCoA_DH/oxidase_NM_dom_sf"/>
</dbReference>
<protein>
    <recommendedName>
        <fullName evidence="10">Acyl-CoA dehydrogenase</fullName>
    </recommendedName>
</protein>
<evidence type="ECO:0000313" key="9">
    <source>
        <dbReference type="Proteomes" id="UP000179076"/>
    </source>
</evidence>
<dbReference type="Pfam" id="PF00441">
    <property type="entry name" value="Acyl-CoA_dh_1"/>
    <property type="match status" value="1"/>
</dbReference>
<dbReference type="PANTHER" id="PTHR43884:SF20">
    <property type="entry name" value="ACYL-COA DEHYDROGENASE FADE28"/>
    <property type="match status" value="1"/>
</dbReference>